<dbReference type="EMBL" id="MCFN01000505">
    <property type="protein sequence ID" value="OXB57930.1"/>
    <property type="molecule type" value="Genomic_DNA"/>
</dbReference>
<comment type="caution">
    <text evidence="2">The sequence shown here is derived from an EMBL/GenBank/DDBJ whole genome shotgun (WGS) entry which is preliminary data.</text>
</comment>
<organism evidence="2 3">
    <name type="scientific">Callipepla squamata</name>
    <name type="common">Scaled quail</name>
    <dbReference type="NCBI Taxonomy" id="9009"/>
    <lineage>
        <taxon>Eukaryota</taxon>
        <taxon>Metazoa</taxon>
        <taxon>Chordata</taxon>
        <taxon>Craniata</taxon>
        <taxon>Vertebrata</taxon>
        <taxon>Euteleostomi</taxon>
        <taxon>Archelosauria</taxon>
        <taxon>Archosauria</taxon>
        <taxon>Dinosauria</taxon>
        <taxon>Saurischia</taxon>
        <taxon>Theropoda</taxon>
        <taxon>Coelurosauria</taxon>
        <taxon>Aves</taxon>
        <taxon>Neognathae</taxon>
        <taxon>Galloanserae</taxon>
        <taxon>Galliformes</taxon>
        <taxon>Odontophoridae</taxon>
        <taxon>Callipepla</taxon>
    </lineage>
</organism>
<evidence type="ECO:0000256" key="1">
    <source>
        <dbReference type="SAM" id="MobiDB-lite"/>
    </source>
</evidence>
<name>A0A226MS18_CALSU</name>
<keyword evidence="3" id="KW-1185">Reference proteome</keyword>
<accession>A0A226MS18</accession>
<evidence type="ECO:0000313" key="3">
    <source>
        <dbReference type="Proteomes" id="UP000198323"/>
    </source>
</evidence>
<protein>
    <submittedName>
        <fullName evidence="2">Uncharacterized protein</fullName>
    </submittedName>
</protein>
<evidence type="ECO:0000313" key="2">
    <source>
        <dbReference type="EMBL" id="OXB57930.1"/>
    </source>
</evidence>
<feature type="compositionally biased region" description="Basic and acidic residues" evidence="1">
    <location>
        <begin position="39"/>
        <end position="50"/>
    </location>
</feature>
<reference evidence="2 3" key="1">
    <citation type="submission" date="2016-07" db="EMBL/GenBank/DDBJ databases">
        <title>Disparate Historic Effective Population Sizes Predicted by Modern Levels of Genome Diversity for the Scaled Quail (Callipepla squamata) and the Northern Bobwhite (Colinus virginianus): Inferences from First and Second Generation Draft Genome Assemblies for Sympatric New World Quail.</title>
        <authorList>
            <person name="Oldeschulte D.L."/>
            <person name="Halley Y.A."/>
            <person name="Bhattarai E.K."/>
            <person name="Brashear W.A."/>
            <person name="Hill J."/>
            <person name="Metz R.P."/>
            <person name="Johnson C.D."/>
            <person name="Rollins D."/>
            <person name="Peterson M.J."/>
            <person name="Bickhart D.M."/>
            <person name="Decker J.E."/>
            <person name="Seabury C.M."/>
        </authorList>
    </citation>
    <scope>NUCLEOTIDE SEQUENCE [LARGE SCALE GENOMIC DNA]</scope>
    <source>
        <strain evidence="2 3">Texas</strain>
        <tissue evidence="2">Leg muscle</tissue>
    </source>
</reference>
<gene>
    <name evidence="2" type="ORF">ASZ78_003916</name>
</gene>
<sequence length="67" mass="7486">MICIELSRKEAEIGKSHTNLTACKTSEYLLNDNERKEKRELCGPETEPVKLMKTQGGKLSKTSDSSV</sequence>
<dbReference type="AlphaFoldDB" id="A0A226MS18"/>
<feature type="region of interest" description="Disordered" evidence="1">
    <location>
        <begin position="39"/>
        <end position="67"/>
    </location>
</feature>
<proteinExistence type="predicted"/>
<dbReference type="Proteomes" id="UP000198323">
    <property type="component" value="Unassembled WGS sequence"/>
</dbReference>